<comment type="caution">
    <text evidence="1">The sequence shown here is derived from an EMBL/GenBank/DDBJ whole genome shotgun (WGS) entry which is preliminary data.</text>
</comment>
<dbReference type="Proteomes" id="UP000317778">
    <property type="component" value="Unassembled WGS sequence"/>
</dbReference>
<dbReference type="Pfam" id="PF12675">
    <property type="entry name" value="DUF3795"/>
    <property type="match status" value="1"/>
</dbReference>
<dbReference type="EMBL" id="NJBO01000007">
    <property type="protein sequence ID" value="TKJ42938.1"/>
    <property type="molecule type" value="Genomic_DNA"/>
</dbReference>
<evidence type="ECO:0000313" key="1">
    <source>
        <dbReference type="EMBL" id="TKJ42938.1"/>
    </source>
</evidence>
<sequence length="147" mass="16790">MKYETEKRVFLSCCGSYCHTCDWFSGRIRAQSEGTRRMLAEFDGFPKLFGEEGEKIAKAMARLSTTSICSGCQQEGGVGDRCSIRACCHSKELTHCSECPAFPCKMLSENPGVRKFKTLENFEAIKREGWEAWVDRQWKEHIERSAK</sequence>
<evidence type="ECO:0000313" key="2">
    <source>
        <dbReference type="Proteomes" id="UP000317778"/>
    </source>
</evidence>
<accession>A0A532V6X0</accession>
<dbReference type="AlphaFoldDB" id="A0A532V6X0"/>
<proteinExistence type="predicted"/>
<gene>
    <name evidence="1" type="ORF">CEE36_05475</name>
</gene>
<dbReference type="InterPro" id="IPR024227">
    <property type="entry name" value="DUF3795"/>
</dbReference>
<reference evidence="1 2" key="1">
    <citation type="submission" date="2017-06" db="EMBL/GenBank/DDBJ databases">
        <title>Novel microbial phyla capable of carbon fixation and sulfur reduction in deep-sea sediments.</title>
        <authorList>
            <person name="Huang J."/>
            <person name="Baker B."/>
            <person name="Wang Y."/>
        </authorList>
    </citation>
    <scope>NUCLEOTIDE SEQUENCE [LARGE SCALE GENOMIC DNA]</scope>
    <source>
        <strain evidence="1">B3_TA06</strain>
    </source>
</reference>
<name>A0A532V6X0_UNCT6</name>
<organism evidence="1 2">
    <name type="scientific">candidate division TA06 bacterium B3_TA06</name>
    <dbReference type="NCBI Taxonomy" id="2012487"/>
    <lineage>
        <taxon>Bacteria</taxon>
        <taxon>Bacteria division TA06</taxon>
    </lineage>
</organism>
<protein>
    <recommendedName>
        <fullName evidence="3">DUF3795 domain-containing protein</fullName>
    </recommendedName>
</protein>
<evidence type="ECO:0008006" key="3">
    <source>
        <dbReference type="Google" id="ProtNLM"/>
    </source>
</evidence>